<protein>
    <submittedName>
        <fullName evidence="2">Uncharacterized protein</fullName>
    </submittedName>
</protein>
<sequence length="57" mass="5989">MPNEVVTRAEALRNDSSTIADSIYPSTSLSIQGGHDPTTVTESAEPIVPSTETATNE</sequence>
<feature type="region of interest" description="Disordered" evidence="1">
    <location>
        <begin position="27"/>
        <end position="57"/>
    </location>
</feature>
<comment type="caution">
    <text evidence="2">The sequence shown here is derived from an EMBL/GenBank/DDBJ whole genome shotgun (WGS) entry which is preliminary data.</text>
</comment>
<dbReference type="EMBL" id="JBHMEP010000002">
    <property type="protein sequence ID" value="MFB9135584.1"/>
    <property type="molecule type" value="Genomic_DNA"/>
</dbReference>
<name>A0ABV5HN74_9VIBR</name>
<evidence type="ECO:0000313" key="3">
    <source>
        <dbReference type="Proteomes" id="UP001589645"/>
    </source>
</evidence>
<reference evidence="2 3" key="1">
    <citation type="submission" date="2024-09" db="EMBL/GenBank/DDBJ databases">
        <authorList>
            <person name="Sun Q."/>
            <person name="Mori K."/>
        </authorList>
    </citation>
    <scope>NUCLEOTIDE SEQUENCE [LARGE SCALE GENOMIC DNA]</scope>
    <source>
        <strain evidence="2 3">CECT 8064</strain>
    </source>
</reference>
<dbReference type="RefSeq" id="WP_390192695.1">
    <property type="nucleotide sequence ID" value="NZ_JBHMEP010000002.1"/>
</dbReference>
<evidence type="ECO:0000256" key="1">
    <source>
        <dbReference type="SAM" id="MobiDB-lite"/>
    </source>
</evidence>
<gene>
    <name evidence="2" type="ORF">ACFFUV_11490</name>
</gene>
<proteinExistence type="predicted"/>
<dbReference type="Proteomes" id="UP001589645">
    <property type="component" value="Unassembled WGS sequence"/>
</dbReference>
<accession>A0ABV5HN74</accession>
<keyword evidence="3" id="KW-1185">Reference proteome</keyword>
<organism evidence="2 3">
    <name type="scientific">Vibrio olivae</name>
    <dbReference type="NCBI Taxonomy" id="1243002"/>
    <lineage>
        <taxon>Bacteria</taxon>
        <taxon>Pseudomonadati</taxon>
        <taxon>Pseudomonadota</taxon>
        <taxon>Gammaproteobacteria</taxon>
        <taxon>Vibrionales</taxon>
        <taxon>Vibrionaceae</taxon>
        <taxon>Vibrio</taxon>
    </lineage>
</organism>
<evidence type="ECO:0000313" key="2">
    <source>
        <dbReference type="EMBL" id="MFB9135584.1"/>
    </source>
</evidence>